<evidence type="ECO:0000256" key="5">
    <source>
        <dbReference type="ARBA" id="ARBA00023163"/>
    </source>
</evidence>
<evidence type="ECO:0000313" key="8">
    <source>
        <dbReference type="EMBL" id="CAD7001374.1"/>
    </source>
</evidence>
<evidence type="ECO:0000256" key="1">
    <source>
        <dbReference type="ARBA" id="ARBA00011764"/>
    </source>
</evidence>
<reference evidence="8" key="1">
    <citation type="submission" date="2020-11" db="EMBL/GenBank/DDBJ databases">
        <authorList>
            <person name="Whitehead M."/>
        </authorList>
    </citation>
    <scope>NUCLEOTIDE SEQUENCE</scope>
    <source>
        <strain evidence="8">EGII</strain>
    </source>
</reference>
<evidence type="ECO:0000313" key="9">
    <source>
        <dbReference type="Proteomes" id="UP000606786"/>
    </source>
</evidence>
<dbReference type="KEGG" id="ccat:101450581"/>
<evidence type="ECO:0000256" key="2">
    <source>
        <dbReference type="ARBA" id="ARBA00016807"/>
    </source>
</evidence>
<keyword evidence="9" id="KW-1185">Reference proteome</keyword>
<comment type="function">
    <text evidence="6">Involved in transvection phenomena (= synapsis-dependent gene expression), where the synaptic pairing of chromosomes carrying genes with which zeste interacts influences the expression of these genes. Zeste binds to DNA and stimulates transcription from a nearby promoter.</text>
</comment>
<dbReference type="Proteomes" id="UP000606786">
    <property type="component" value="Unassembled WGS sequence"/>
</dbReference>
<gene>
    <name evidence="8" type="ORF">CCAP1982_LOCUS9872</name>
</gene>
<protein>
    <recommendedName>
        <fullName evidence="2">Regulatory protein zeste</fullName>
    </recommendedName>
</protein>
<dbReference type="Pfam" id="PF13873">
    <property type="entry name" value="Myb_DNA-bind_5"/>
    <property type="match status" value="1"/>
</dbReference>
<sequence length="143" mass="16052">MDGAQQNKKKARTTKAQLKWYVEFIQSIRKILSGKNTPYDPQVQKRLWDEIALNLNSFYGPNTTATKWKESLSNWKKQLHARARKLKAERLRGGSFSGEELSEFEEQAISAFGMGAVNGLECVTLGLPGTFTTPATQSPLVFV</sequence>
<comment type="subunit">
    <text evidence="1">Self-associates forming complexes of several hundred monomers.</text>
</comment>
<comment type="caution">
    <text evidence="8">The sequence shown here is derived from an EMBL/GenBank/DDBJ whole genome shotgun (WGS) entry which is preliminary data.</text>
</comment>
<evidence type="ECO:0000259" key="7">
    <source>
        <dbReference type="Pfam" id="PF13873"/>
    </source>
</evidence>
<keyword evidence="3" id="KW-0805">Transcription regulation</keyword>
<evidence type="ECO:0000256" key="3">
    <source>
        <dbReference type="ARBA" id="ARBA00023015"/>
    </source>
</evidence>
<evidence type="ECO:0000256" key="4">
    <source>
        <dbReference type="ARBA" id="ARBA00023125"/>
    </source>
</evidence>
<feature type="domain" description="Myb/SANT-like DNA-binding" evidence="7">
    <location>
        <begin position="9"/>
        <end position="79"/>
    </location>
</feature>
<dbReference type="InterPro" id="IPR028002">
    <property type="entry name" value="Myb_DNA-bind_5"/>
</dbReference>
<dbReference type="OrthoDB" id="8044155at2759"/>
<keyword evidence="4" id="KW-0238">DNA-binding</keyword>
<organism evidence="8 9">
    <name type="scientific">Ceratitis capitata</name>
    <name type="common">Mediterranean fruit fly</name>
    <name type="synonym">Tephritis capitata</name>
    <dbReference type="NCBI Taxonomy" id="7213"/>
    <lineage>
        <taxon>Eukaryota</taxon>
        <taxon>Metazoa</taxon>
        <taxon>Ecdysozoa</taxon>
        <taxon>Arthropoda</taxon>
        <taxon>Hexapoda</taxon>
        <taxon>Insecta</taxon>
        <taxon>Pterygota</taxon>
        <taxon>Neoptera</taxon>
        <taxon>Endopterygota</taxon>
        <taxon>Diptera</taxon>
        <taxon>Brachycera</taxon>
        <taxon>Muscomorpha</taxon>
        <taxon>Tephritoidea</taxon>
        <taxon>Tephritidae</taxon>
        <taxon>Ceratitis</taxon>
        <taxon>Ceratitis</taxon>
    </lineage>
</organism>
<dbReference type="AlphaFoldDB" id="A0A811URN8"/>
<accession>A0A811URN8</accession>
<name>A0A811URN8_CERCA</name>
<dbReference type="EMBL" id="CAJHJT010000023">
    <property type="protein sequence ID" value="CAD7001374.1"/>
    <property type="molecule type" value="Genomic_DNA"/>
</dbReference>
<keyword evidence="5" id="KW-0804">Transcription</keyword>
<dbReference type="GO" id="GO:0003677">
    <property type="term" value="F:DNA binding"/>
    <property type="evidence" value="ECO:0007669"/>
    <property type="project" value="UniProtKB-KW"/>
</dbReference>
<evidence type="ECO:0000256" key="6">
    <source>
        <dbReference type="ARBA" id="ARBA00025466"/>
    </source>
</evidence>
<proteinExistence type="predicted"/>